<name>A0A9Q9ST73_MOOP1</name>
<accession>A0A9Q9ST73</accession>
<reference evidence="1" key="1">
    <citation type="journal article" date="2017" name="Proc. Natl. Acad. Sci. U.S.A.">
        <title>Comparative genomics uncovers the prolific and distinctive metabolic potential of the cyanobacterial genus Moorea.</title>
        <authorList>
            <person name="Leao T."/>
            <person name="Castelao G."/>
            <person name="Korobeynikov A."/>
            <person name="Monroe E.A."/>
            <person name="Podell S."/>
            <person name="Glukhov E."/>
            <person name="Allen E.E."/>
            <person name="Gerwick W.H."/>
            <person name="Gerwick L."/>
        </authorList>
    </citation>
    <scope>NUCLEOTIDE SEQUENCE</scope>
    <source>
        <strain evidence="1">JHB</strain>
    </source>
</reference>
<dbReference type="EMBL" id="CP017708">
    <property type="protein sequence ID" value="WAN69167.1"/>
    <property type="molecule type" value="Genomic_DNA"/>
</dbReference>
<organism evidence="1">
    <name type="scientific">Moorena producens (strain JHB)</name>
    <dbReference type="NCBI Taxonomy" id="1454205"/>
    <lineage>
        <taxon>Bacteria</taxon>
        <taxon>Bacillati</taxon>
        <taxon>Cyanobacteriota</taxon>
        <taxon>Cyanophyceae</taxon>
        <taxon>Coleofasciculales</taxon>
        <taxon>Coleofasciculaceae</taxon>
        <taxon>Moorena</taxon>
    </lineage>
</organism>
<proteinExistence type="predicted"/>
<reference evidence="1" key="2">
    <citation type="submission" date="2022-10" db="EMBL/GenBank/DDBJ databases">
        <authorList>
            <person name="Ngo T.-E."/>
        </authorList>
    </citation>
    <scope>NUCLEOTIDE SEQUENCE</scope>
    <source>
        <strain evidence="1">JHB</strain>
    </source>
</reference>
<protein>
    <submittedName>
        <fullName evidence="1">Uncharacterized protein</fullName>
    </submittedName>
</protein>
<evidence type="ECO:0000313" key="1">
    <source>
        <dbReference type="EMBL" id="WAN69167.1"/>
    </source>
</evidence>
<dbReference type="Proteomes" id="UP000176944">
    <property type="component" value="Chromosome"/>
</dbReference>
<sequence length="42" mass="5011">MTIFVSYFVIIYEHTMEVEPMDIIDIEVQETIFRGKTIFPVD</sequence>
<gene>
    <name evidence="1" type="ORF">BJP36_43190</name>
</gene>
<dbReference type="AlphaFoldDB" id="A0A9Q9ST73"/>